<evidence type="ECO:0000313" key="3">
    <source>
        <dbReference type="Proteomes" id="UP000824120"/>
    </source>
</evidence>
<dbReference type="EMBL" id="JACXVP010000012">
    <property type="protein sequence ID" value="KAG5572941.1"/>
    <property type="molecule type" value="Genomic_DNA"/>
</dbReference>
<comment type="caution">
    <text evidence="2">The sequence shown here is derived from an EMBL/GenBank/DDBJ whole genome shotgun (WGS) entry which is preliminary data.</text>
</comment>
<protein>
    <submittedName>
        <fullName evidence="2">Uncharacterized protein</fullName>
    </submittedName>
</protein>
<accession>A0A9J5WBP2</accession>
<evidence type="ECO:0000313" key="2">
    <source>
        <dbReference type="EMBL" id="KAG5572941.1"/>
    </source>
</evidence>
<organism evidence="2 3">
    <name type="scientific">Solanum commersonii</name>
    <name type="common">Commerson's wild potato</name>
    <name type="synonym">Commerson's nightshade</name>
    <dbReference type="NCBI Taxonomy" id="4109"/>
    <lineage>
        <taxon>Eukaryota</taxon>
        <taxon>Viridiplantae</taxon>
        <taxon>Streptophyta</taxon>
        <taxon>Embryophyta</taxon>
        <taxon>Tracheophyta</taxon>
        <taxon>Spermatophyta</taxon>
        <taxon>Magnoliopsida</taxon>
        <taxon>eudicotyledons</taxon>
        <taxon>Gunneridae</taxon>
        <taxon>Pentapetalae</taxon>
        <taxon>asterids</taxon>
        <taxon>lamiids</taxon>
        <taxon>Solanales</taxon>
        <taxon>Solanaceae</taxon>
        <taxon>Solanoideae</taxon>
        <taxon>Solaneae</taxon>
        <taxon>Solanum</taxon>
    </lineage>
</organism>
<reference evidence="2 3" key="1">
    <citation type="submission" date="2020-09" db="EMBL/GenBank/DDBJ databases">
        <title>De no assembly of potato wild relative species, Solanum commersonii.</title>
        <authorList>
            <person name="Cho K."/>
        </authorList>
    </citation>
    <scope>NUCLEOTIDE SEQUENCE [LARGE SCALE GENOMIC DNA]</scope>
    <source>
        <strain evidence="2">LZ3.2</strain>
        <tissue evidence="2">Leaf</tissue>
    </source>
</reference>
<evidence type="ECO:0000256" key="1">
    <source>
        <dbReference type="SAM" id="MobiDB-lite"/>
    </source>
</evidence>
<feature type="region of interest" description="Disordered" evidence="1">
    <location>
        <begin position="32"/>
        <end position="69"/>
    </location>
</feature>
<dbReference type="Proteomes" id="UP000824120">
    <property type="component" value="Chromosome 12"/>
</dbReference>
<feature type="compositionally biased region" description="Basic residues" evidence="1">
    <location>
        <begin position="35"/>
        <end position="44"/>
    </location>
</feature>
<gene>
    <name evidence="2" type="ORF">H5410_062707</name>
</gene>
<dbReference type="AlphaFoldDB" id="A0A9J5WBP2"/>
<feature type="compositionally biased region" description="Polar residues" evidence="1">
    <location>
        <begin position="50"/>
        <end position="62"/>
    </location>
</feature>
<name>A0A9J5WBP2_SOLCO</name>
<keyword evidence="3" id="KW-1185">Reference proteome</keyword>
<sequence>MVESHTKGDKKRYGTISEMQKVMGSAIVANVIQTKRTRKRRRKVHLPEEPTSTPLPIGSSGTESDDVIV</sequence>
<proteinExistence type="predicted"/>